<keyword evidence="6" id="KW-0509">mRNA transport</keyword>
<dbReference type="GO" id="GO:0016973">
    <property type="term" value="P:poly(A)+ mRNA export from nucleus"/>
    <property type="evidence" value="ECO:0007669"/>
    <property type="project" value="TreeGrafter"/>
</dbReference>
<dbReference type="AlphaFoldDB" id="A0A9P7VAJ2"/>
<dbReference type="SUPFAM" id="SSF46934">
    <property type="entry name" value="UBA-like"/>
    <property type="match status" value="1"/>
</dbReference>
<evidence type="ECO:0000313" key="11">
    <source>
        <dbReference type="EMBL" id="KAG7193854.1"/>
    </source>
</evidence>
<dbReference type="SUPFAM" id="SSF52058">
    <property type="entry name" value="L domain-like"/>
    <property type="match status" value="1"/>
</dbReference>
<dbReference type="InterPro" id="IPR018222">
    <property type="entry name" value="Nuclear_transport_factor_2_euk"/>
</dbReference>
<dbReference type="PANTHER" id="PTHR10662">
    <property type="entry name" value="NUCLEAR RNA EXPORT FACTOR"/>
    <property type="match status" value="1"/>
</dbReference>
<proteinExistence type="inferred from homology"/>
<dbReference type="Pfam" id="PF24048">
    <property type="entry name" value="LRR_NXF1-5"/>
    <property type="match status" value="1"/>
</dbReference>
<dbReference type="InterPro" id="IPR001611">
    <property type="entry name" value="Leu-rich_rpt"/>
</dbReference>
<evidence type="ECO:0000259" key="9">
    <source>
        <dbReference type="PROSITE" id="PS50177"/>
    </source>
</evidence>
<dbReference type="SUPFAM" id="SSF54427">
    <property type="entry name" value="NTF2-like"/>
    <property type="match status" value="1"/>
</dbReference>
<dbReference type="EMBL" id="JAHMUF010000009">
    <property type="protein sequence ID" value="KAG7193854.1"/>
    <property type="molecule type" value="Genomic_DNA"/>
</dbReference>
<evidence type="ECO:0000256" key="7">
    <source>
        <dbReference type="ARBA" id="ARBA00023242"/>
    </source>
</evidence>
<feature type="region of interest" description="Disordered" evidence="8">
    <location>
        <begin position="521"/>
        <end position="559"/>
    </location>
</feature>
<protein>
    <submittedName>
        <fullName evidence="11">Nuclear mRNA export, poly(A)+RNA binding protein</fullName>
    </submittedName>
</protein>
<dbReference type="InterPro" id="IPR032675">
    <property type="entry name" value="LRR_dom_sf"/>
</dbReference>
<feature type="domain" description="TAP-C" evidence="10">
    <location>
        <begin position="570"/>
        <end position="622"/>
    </location>
</feature>
<keyword evidence="5" id="KW-0677">Repeat</keyword>
<keyword evidence="7" id="KW-0539">Nucleus</keyword>
<evidence type="ECO:0000256" key="1">
    <source>
        <dbReference type="ARBA" id="ARBA00004123"/>
    </source>
</evidence>
<evidence type="ECO:0000256" key="2">
    <source>
        <dbReference type="ARBA" id="ARBA00009285"/>
    </source>
</evidence>
<dbReference type="Gene3D" id="3.80.10.10">
    <property type="entry name" value="Ribonuclease Inhibitor"/>
    <property type="match status" value="1"/>
</dbReference>
<evidence type="ECO:0000256" key="3">
    <source>
        <dbReference type="ARBA" id="ARBA00022448"/>
    </source>
</evidence>
<dbReference type="InterPro" id="IPR009060">
    <property type="entry name" value="UBA-like_sf"/>
</dbReference>
<accession>A0A9P7VAJ2</accession>
<feature type="domain" description="NTF2" evidence="9">
    <location>
        <begin position="317"/>
        <end position="507"/>
    </location>
</feature>
<dbReference type="Gene3D" id="1.10.8.10">
    <property type="entry name" value="DNA helicase RuvA subunit, C-terminal domain"/>
    <property type="match status" value="1"/>
</dbReference>
<dbReference type="InterPro" id="IPR057125">
    <property type="entry name" value="NXF1/2/3/5-like_LRR"/>
</dbReference>
<dbReference type="SMART" id="SM00804">
    <property type="entry name" value="TAP_C"/>
    <property type="match status" value="1"/>
</dbReference>
<dbReference type="Gene3D" id="3.10.450.50">
    <property type="match status" value="1"/>
</dbReference>
<dbReference type="InterPro" id="IPR030217">
    <property type="entry name" value="NXF_fam"/>
</dbReference>
<dbReference type="RefSeq" id="XP_043049401.1">
    <property type="nucleotide sequence ID" value="XM_043195696.1"/>
</dbReference>
<name>A0A9P7VAJ2_9ASCO</name>
<gene>
    <name evidence="11" type="primary">MEX67</name>
    <name evidence="11" type="ORF">KQ657_005052</name>
</gene>
<evidence type="ECO:0000259" key="10">
    <source>
        <dbReference type="PROSITE" id="PS51281"/>
    </source>
</evidence>
<dbReference type="Pfam" id="PF03943">
    <property type="entry name" value="TAP_C"/>
    <property type="match status" value="1"/>
</dbReference>
<dbReference type="InterPro" id="IPR032710">
    <property type="entry name" value="NTF2-like_dom_sf"/>
</dbReference>
<dbReference type="InterPro" id="IPR002075">
    <property type="entry name" value="NTF2_dom"/>
</dbReference>
<evidence type="ECO:0000313" key="12">
    <source>
        <dbReference type="Proteomes" id="UP000790833"/>
    </source>
</evidence>
<dbReference type="PROSITE" id="PS51450">
    <property type="entry name" value="LRR"/>
    <property type="match status" value="1"/>
</dbReference>
<dbReference type="InterPro" id="IPR040736">
    <property type="entry name" value="Mex67_RRM"/>
</dbReference>
<feature type="compositionally biased region" description="Polar residues" evidence="8">
    <location>
        <begin position="521"/>
        <end position="555"/>
    </location>
</feature>
<dbReference type="GeneID" id="66118426"/>
<evidence type="ECO:0000256" key="4">
    <source>
        <dbReference type="ARBA" id="ARBA00022614"/>
    </source>
</evidence>
<dbReference type="Proteomes" id="UP000790833">
    <property type="component" value="Unassembled WGS sequence"/>
</dbReference>
<keyword evidence="4" id="KW-0433">Leucine-rich repeat</keyword>
<comment type="subcellular location">
    <subcellularLocation>
        <location evidence="1">Nucleus</location>
    </subcellularLocation>
</comment>
<dbReference type="GO" id="GO:0003723">
    <property type="term" value="F:RNA binding"/>
    <property type="evidence" value="ECO:0007669"/>
    <property type="project" value="TreeGrafter"/>
</dbReference>
<dbReference type="CDD" id="cd14342">
    <property type="entry name" value="UBA_TAP-C"/>
    <property type="match status" value="1"/>
</dbReference>
<comment type="similarity">
    <text evidence="2">Belongs to the NXF family.</text>
</comment>
<dbReference type="InterPro" id="IPR005637">
    <property type="entry name" value="TAP_C_dom"/>
</dbReference>
<evidence type="ECO:0000256" key="5">
    <source>
        <dbReference type="ARBA" id="ARBA00022737"/>
    </source>
</evidence>
<evidence type="ECO:0000256" key="6">
    <source>
        <dbReference type="ARBA" id="ARBA00022816"/>
    </source>
</evidence>
<evidence type="ECO:0000256" key="8">
    <source>
        <dbReference type="SAM" id="MobiDB-lite"/>
    </source>
</evidence>
<keyword evidence="12" id="KW-1185">Reference proteome</keyword>
<dbReference type="Pfam" id="PF22602">
    <property type="entry name" value="NXF_NTF2"/>
    <property type="match status" value="1"/>
</dbReference>
<dbReference type="PANTHER" id="PTHR10662:SF22">
    <property type="entry name" value="NUCLEAR RNA EXPORT FACTOR 1"/>
    <property type="match status" value="1"/>
</dbReference>
<comment type="caution">
    <text evidence="11">The sequence shown here is derived from an EMBL/GenBank/DDBJ whole genome shotgun (WGS) entry which is preliminary data.</text>
</comment>
<keyword evidence="3" id="KW-0813">Transport</keyword>
<dbReference type="Pfam" id="PF18444">
    <property type="entry name" value="RRM_9"/>
    <property type="match status" value="1"/>
</dbReference>
<dbReference type="PROSITE" id="PS51281">
    <property type="entry name" value="TAP_C"/>
    <property type="match status" value="1"/>
</dbReference>
<dbReference type="OrthoDB" id="25872at2759"/>
<reference evidence="11" key="1">
    <citation type="submission" date="2021-03" db="EMBL/GenBank/DDBJ databases">
        <authorList>
            <person name="Palmer J.M."/>
        </authorList>
    </citation>
    <scope>NUCLEOTIDE SEQUENCE</scope>
    <source>
        <strain evidence="11">ARV_011</strain>
    </source>
</reference>
<dbReference type="PROSITE" id="PS50177">
    <property type="entry name" value="NTF2_DOMAIN"/>
    <property type="match status" value="1"/>
</dbReference>
<organism evidence="11 12">
    <name type="scientific">Scheffersomyces spartinae</name>
    <dbReference type="NCBI Taxonomy" id="45513"/>
    <lineage>
        <taxon>Eukaryota</taxon>
        <taxon>Fungi</taxon>
        <taxon>Dikarya</taxon>
        <taxon>Ascomycota</taxon>
        <taxon>Saccharomycotina</taxon>
        <taxon>Pichiomycetes</taxon>
        <taxon>Debaryomycetaceae</taxon>
        <taxon>Scheffersomyces</taxon>
    </lineage>
</organism>
<sequence>MSYRGGRGGRGGLYYHGNNNNSNHSNFQQQGFNADQYILENSVPIDISGWDGASMEDCIGFIQRKCKVAVRNALVDMSTHYIRGYVKNQQDVNTLLSWSGVKFAGKSLKFMKINNSCGNSINNSNNNGNSTGNVIEALTQFLKSRYQPEMKLLNLSSVKHDPSLSQLGFFASLASTSKFFTALMKVAGDINLDVQSIDLSANELSDLASLSIMAHTFPKLKNLSLQNNNLNRIKSFETFKHKLNFLRELILVGNPVVNVNNPQDIENVKLELMKTFPRLIVLNGETLRYEQALINNLTFPFELQQPIFFQDQDIQQVATNFITNYINLWDSNRQGLMVLYQAESQFSMQIDSAHPHTLEVINDLRNGPSGTDFGYYLPLSRNLTKVSSIKSRLNRVGRGPEQIYKMFTQLPKTRHELVNKPLLYSMECLRLPQLNAIMVTLHGSFEEVAAPDNLEALNSSIGGPKGRMSHHNRNKKVALSSKSFDRTLVVIPGPNGSMIVATDLLLVRPFSKILAWNDPTNKTSVPSTAVPNVSTPPSHSATPQPQQPQVPSGTPSAADLPIEIKNNLTPIQQEVLVKILLETKLNLEYGVMLCEQSQWDYNQCIINFRNSVASLPPQAYIS</sequence>
<dbReference type="GO" id="GO:0005634">
    <property type="term" value="C:nucleus"/>
    <property type="evidence" value="ECO:0007669"/>
    <property type="project" value="UniProtKB-SubCell"/>
</dbReference>